<dbReference type="PROSITE" id="PS50082">
    <property type="entry name" value="WD_REPEATS_2"/>
    <property type="match status" value="2"/>
</dbReference>
<feature type="compositionally biased region" description="Polar residues" evidence="9">
    <location>
        <begin position="1"/>
        <end position="23"/>
    </location>
</feature>
<comment type="caution">
    <text evidence="12">The sequence shown here is derived from an EMBL/GenBank/DDBJ whole genome shotgun (WGS) entry which is preliminary data.</text>
</comment>
<proteinExistence type="predicted"/>
<dbReference type="SUPFAM" id="SSF50978">
    <property type="entry name" value="WD40 repeat-like"/>
    <property type="match status" value="1"/>
</dbReference>
<reference evidence="12 13" key="1">
    <citation type="journal article" date="2018" name="PLoS Genet.">
        <title>Population sequencing reveals clonal diversity and ancestral inbreeding in the grapevine cultivar Chardonnay.</title>
        <authorList>
            <person name="Roach M.J."/>
            <person name="Johnson D.L."/>
            <person name="Bohlmann J."/>
            <person name="van Vuuren H.J."/>
            <person name="Jones S.J."/>
            <person name="Pretorius I.S."/>
            <person name="Schmidt S.A."/>
            <person name="Borneman A.R."/>
        </authorList>
    </citation>
    <scope>NUCLEOTIDE SEQUENCE [LARGE SCALE GENOMIC DNA]</scope>
    <source>
        <strain evidence="13">cv. Chardonnay</strain>
        <tissue evidence="12">Leaf</tissue>
    </source>
</reference>
<feature type="domain" description="Integrase catalytic" evidence="11">
    <location>
        <begin position="245"/>
        <end position="408"/>
    </location>
</feature>
<feature type="compositionally biased region" description="Basic and acidic residues" evidence="9">
    <location>
        <begin position="1039"/>
        <end position="1053"/>
    </location>
</feature>
<feature type="compositionally biased region" description="Polar residues" evidence="9">
    <location>
        <begin position="1025"/>
        <end position="1037"/>
    </location>
</feature>
<evidence type="ECO:0000256" key="3">
    <source>
        <dbReference type="ARBA" id="ARBA00022737"/>
    </source>
</evidence>
<dbReference type="InterPro" id="IPR012337">
    <property type="entry name" value="RNaseH-like_sf"/>
</dbReference>
<evidence type="ECO:0000313" key="12">
    <source>
        <dbReference type="EMBL" id="RVW16068.1"/>
    </source>
</evidence>
<feature type="domain" description="C3H1-type" evidence="10">
    <location>
        <begin position="963"/>
        <end position="984"/>
    </location>
</feature>
<dbReference type="InterPro" id="IPR036397">
    <property type="entry name" value="RNaseH_sf"/>
</dbReference>
<dbReference type="GO" id="GO:0008270">
    <property type="term" value="F:zinc ion binding"/>
    <property type="evidence" value="ECO:0007669"/>
    <property type="project" value="UniProtKB-KW"/>
</dbReference>
<dbReference type="SUPFAM" id="SSF90229">
    <property type="entry name" value="CCCH zinc finger"/>
    <property type="match status" value="1"/>
</dbReference>
<evidence type="ECO:0000256" key="5">
    <source>
        <dbReference type="ARBA" id="ARBA00022833"/>
    </source>
</evidence>
<evidence type="ECO:0000256" key="6">
    <source>
        <dbReference type="ARBA" id="ARBA00023125"/>
    </source>
</evidence>
<dbReference type="SUPFAM" id="SSF56672">
    <property type="entry name" value="DNA/RNA polymerases"/>
    <property type="match status" value="1"/>
</dbReference>
<feature type="region of interest" description="Disordered" evidence="9">
    <location>
        <begin position="1"/>
        <end position="73"/>
    </location>
</feature>
<feature type="repeat" description="WD" evidence="7">
    <location>
        <begin position="1117"/>
        <end position="1149"/>
    </location>
</feature>
<dbReference type="InterPro" id="IPR020472">
    <property type="entry name" value="WD40_PAC1"/>
</dbReference>
<dbReference type="Gene3D" id="2.130.10.10">
    <property type="entry name" value="YVTN repeat-like/Quinoprotein amine dehydrogenase"/>
    <property type="match status" value="1"/>
</dbReference>
<evidence type="ECO:0000256" key="4">
    <source>
        <dbReference type="ARBA" id="ARBA00022771"/>
    </source>
</evidence>
<protein>
    <submittedName>
        <fullName evidence="12">Zinc finger CCCH domain-containing protein 48</fullName>
    </submittedName>
</protein>
<accession>A0A438BYP7</accession>
<dbReference type="Gene3D" id="3.30.1370.210">
    <property type="match status" value="1"/>
</dbReference>
<evidence type="ECO:0000259" key="10">
    <source>
        <dbReference type="PROSITE" id="PS50103"/>
    </source>
</evidence>
<evidence type="ECO:0000256" key="8">
    <source>
        <dbReference type="PROSITE-ProRule" id="PRU00723"/>
    </source>
</evidence>
<dbReference type="GO" id="GO:0003677">
    <property type="term" value="F:DNA binding"/>
    <property type="evidence" value="ECO:0007669"/>
    <property type="project" value="UniProtKB-KW"/>
</dbReference>
<evidence type="ECO:0000256" key="9">
    <source>
        <dbReference type="SAM" id="MobiDB-lite"/>
    </source>
</evidence>
<evidence type="ECO:0000256" key="2">
    <source>
        <dbReference type="ARBA" id="ARBA00022723"/>
    </source>
</evidence>
<dbReference type="InterPro" id="IPR015943">
    <property type="entry name" value="WD40/YVTN_repeat-like_dom_sf"/>
</dbReference>
<dbReference type="InterPro" id="IPR019775">
    <property type="entry name" value="WD40_repeat_CS"/>
</dbReference>
<feature type="compositionally biased region" description="Low complexity" evidence="9">
    <location>
        <begin position="1061"/>
        <end position="1070"/>
    </location>
</feature>
<evidence type="ECO:0000256" key="7">
    <source>
        <dbReference type="PROSITE-ProRule" id="PRU00221"/>
    </source>
</evidence>
<keyword evidence="3" id="KW-0677">Repeat</keyword>
<dbReference type="InterPro" id="IPR001584">
    <property type="entry name" value="Integrase_cat-core"/>
</dbReference>
<dbReference type="SMART" id="SM00320">
    <property type="entry name" value="WD40"/>
    <property type="match status" value="6"/>
</dbReference>
<evidence type="ECO:0000313" key="13">
    <source>
        <dbReference type="Proteomes" id="UP000288805"/>
    </source>
</evidence>
<dbReference type="FunFam" id="2.130.10.10:FF:000869">
    <property type="entry name" value="Zinc finger CCCH domain-containing protein 48"/>
    <property type="match status" value="1"/>
</dbReference>
<dbReference type="SUPFAM" id="SSF53098">
    <property type="entry name" value="Ribonuclease H-like"/>
    <property type="match status" value="1"/>
</dbReference>
<feature type="repeat" description="WD" evidence="7">
    <location>
        <begin position="1240"/>
        <end position="1279"/>
    </location>
</feature>
<organism evidence="12 13">
    <name type="scientific">Vitis vinifera</name>
    <name type="common">Grape</name>
    <dbReference type="NCBI Taxonomy" id="29760"/>
    <lineage>
        <taxon>Eukaryota</taxon>
        <taxon>Viridiplantae</taxon>
        <taxon>Streptophyta</taxon>
        <taxon>Embryophyta</taxon>
        <taxon>Tracheophyta</taxon>
        <taxon>Spermatophyta</taxon>
        <taxon>Magnoliopsida</taxon>
        <taxon>eudicotyledons</taxon>
        <taxon>Gunneridae</taxon>
        <taxon>Pentapetalae</taxon>
        <taxon>rosids</taxon>
        <taxon>Vitales</taxon>
        <taxon>Vitaceae</taxon>
        <taxon>Viteae</taxon>
        <taxon>Vitis</taxon>
    </lineage>
</organism>
<dbReference type="PRINTS" id="PR00320">
    <property type="entry name" value="GPROTEINBRPT"/>
</dbReference>
<keyword evidence="4 8" id="KW-0863">Zinc-finger</keyword>
<feature type="region of interest" description="Disordered" evidence="9">
    <location>
        <begin position="1003"/>
        <end position="1073"/>
    </location>
</feature>
<dbReference type="InterPro" id="IPR044715">
    <property type="entry name" value="WDR86-like"/>
</dbReference>
<gene>
    <name evidence="12" type="primary">ZFWD1_13</name>
    <name evidence="12" type="ORF">CK203_079110</name>
</gene>
<dbReference type="PROSITE" id="PS50994">
    <property type="entry name" value="INTEGRASE"/>
    <property type="match status" value="1"/>
</dbReference>
<dbReference type="InterPro" id="IPR043502">
    <property type="entry name" value="DNA/RNA_pol_sf"/>
</dbReference>
<dbReference type="InterPro" id="IPR036855">
    <property type="entry name" value="Znf_CCCH_sf"/>
</dbReference>
<dbReference type="PANTHER" id="PTHR44489">
    <property type="match status" value="1"/>
</dbReference>
<dbReference type="Pfam" id="PF13976">
    <property type="entry name" value="gag_pre-integrs"/>
    <property type="match status" value="1"/>
</dbReference>
<dbReference type="SMART" id="SM00356">
    <property type="entry name" value="ZnF_C3H1"/>
    <property type="match status" value="2"/>
</dbReference>
<dbReference type="EMBL" id="QGNW01002591">
    <property type="protein sequence ID" value="RVW16068.1"/>
    <property type="molecule type" value="Genomic_DNA"/>
</dbReference>
<dbReference type="Pfam" id="PF00400">
    <property type="entry name" value="WD40"/>
    <property type="match status" value="3"/>
</dbReference>
<dbReference type="Proteomes" id="UP000288805">
    <property type="component" value="Unassembled WGS sequence"/>
</dbReference>
<dbReference type="CDD" id="cd09272">
    <property type="entry name" value="RNase_HI_RT_Ty1"/>
    <property type="match status" value="1"/>
</dbReference>
<evidence type="ECO:0000256" key="1">
    <source>
        <dbReference type="ARBA" id="ARBA00022574"/>
    </source>
</evidence>
<dbReference type="InterPro" id="IPR013103">
    <property type="entry name" value="RVT_2"/>
</dbReference>
<dbReference type="PROSITE" id="PS00678">
    <property type="entry name" value="WD_REPEATS_1"/>
    <property type="match status" value="1"/>
</dbReference>
<dbReference type="InterPro" id="IPR036322">
    <property type="entry name" value="WD40_repeat_dom_sf"/>
</dbReference>
<feature type="compositionally biased region" description="Low complexity" evidence="9">
    <location>
        <begin position="1010"/>
        <end position="1024"/>
    </location>
</feature>
<dbReference type="GO" id="GO:0015074">
    <property type="term" value="P:DNA integration"/>
    <property type="evidence" value="ECO:0007669"/>
    <property type="project" value="InterPro"/>
</dbReference>
<sequence>MNTNWRPHKTNTNWHPNHSNSPGNIGWRPPATFPTRPPMATHSGTPSRINRPPPLQSSTTSATPPANFATPWQPRAHYAANTTTNNPSWLLDNGASHHVTTDLNNLSLHAPYTGSDDVMIGDGTGLLISHTGSASLPSSTTTFTLNDVLYDLRTGAIILTGNTKDGVYEWPAAQLASSPILAFSHVKTTSSNWHHRLGHPAFPILKHVMSSYQLDFSAPLPKEFSCNACLSNKSHKLPFSISSLHSTNPLEIIFSDVWTSPILSQDGFKYYVIFVDHFTKYIWFYPLKQKSEVQEVFKLYKAIVENYFSKKIITLTLIMEANIWSSKIIFSLHGISHFTTPPHTPEHNGYSERRHRHIVETGLTLLSHASLPNTFWPHAFATAVYLINRLPTTTLNLSSPFELIFHKSPNYSRLKVFGCLFFPYTSYTPLFHVPIPLLYLLGFLLSFLSLLPHHPSRKPSLHLQLALKDCLCSRLLHHQLPRSHIRLPLPPTISSTFPYNHRTQIPVPPPTQHRMTTRAKNNITKPIQKLNLHTHKPTFQTTTPTSISQALKDQIGVKLCPKSMMHLYKARLVAKGFHQRPGVDYHETFSPVVKPTTVRLVLSIAVSNGWSLRQLDVNNAFLQGRLSENVFMAQPPGFVDSDHPSYVCKLHKAIYGLKQAPRACSDTLVSQFVDYLAQRFSLKDLGPLSYFLGVEVVPHRLGILLSQRRYIQDLLIRTNMADAKPVLTPLPTSSTAISLTSGTPLSDPTPYRAAVGSLQYLSLTRPDISFAVNRMAQFMHQPTSEHWVLVKRILRYLYADWAGNKDDYSSTSAYLVYLGRNLVSWSSKKQQTVARSSTEAEYRSVAATAAELCWVGSLLSTLVLTSPLLQLSIVIIDQVQSGLLRVAHVSSADQLADLLTKPLPTSQFLLLRDKIGLSTRIFLVQQTYMFYLCIFCDIAMDIKPSRLVGDKNERGRRHVNNMVCSYWLRGRCNRNPCRFLHQELPQNTHYQISNQFRKNCWQRNPDSDSKSASSLTSLYRSSGSTPPKCSSASNQSHRNNRERTLYSDQKGEWDSTNLRCSSSPTRAGSSSGNGITQKVIGERVCKYWLHGNCVEADRCQYLHSWFKGHGVFKLAELNGHIKAISGIVLPSGSEKLYTASGDGYIRVWDCHTGHCDGAVNLGGEIGSLISAGPWVFAGIKNVVKAWNIEYCADLSLDGPVGQIYAMVVDHDMLFAGAENGTIYAWKPNKETNAFELATTLGGHNCAVVSLTVGGGKLYSGSMDNTIRVWDLNTLQCIHTLKEHASVVMSLGCWGPYLISCSLDQTIKVWFATEAGNLEVTYTHNEEHGVLALFGMFNSEGKPILLCSCNDNSVRLYELPSFTERARIFAKEEVRAIQIGPGGLFFAGDGTGQVDIWKWQAEPTSLAS</sequence>
<dbReference type="InterPro" id="IPR000571">
    <property type="entry name" value="Znf_CCCH"/>
</dbReference>
<dbReference type="InterPro" id="IPR025724">
    <property type="entry name" value="GAG-pre-integrase_dom"/>
</dbReference>
<feature type="zinc finger region" description="C3H1-type" evidence="8">
    <location>
        <begin position="1084"/>
        <end position="1106"/>
    </location>
</feature>
<keyword evidence="2 8" id="KW-0479">Metal-binding</keyword>
<dbReference type="InterPro" id="IPR001680">
    <property type="entry name" value="WD40_rpt"/>
</dbReference>
<dbReference type="PROSITE" id="PS50103">
    <property type="entry name" value="ZF_C3H1"/>
    <property type="match status" value="2"/>
</dbReference>
<dbReference type="PANTHER" id="PTHR44489:SF1">
    <property type="entry name" value="ZINC FINGER CCCH DOMAIN-CONTAINING PROTEIN 63"/>
    <property type="match status" value="1"/>
</dbReference>
<dbReference type="Gene3D" id="3.30.420.10">
    <property type="entry name" value="Ribonuclease H-like superfamily/Ribonuclease H"/>
    <property type="match status" value="1"/>
</dbReference>
<keyword evidence="6" id="KW-0238">DNA-binding</keyword>
<feature type="domain" description="C3H1-type" evidence="10">
    <location>
        <begin position="1084"/>
        <end position="1106"/>
    </location>
</feature>
<feature type="zinc finger region" description="C3H1-type" evidence="8">
    <location>
        <begin position="963"/>
        <end position="984"/>
    </location>
</feature>
<keyword evidence="1 7" id="KW-0853">WD repeat</keyword>
<name>A0A438BYP7_VITVI</name>
<evidence type="ECO:0000259" key="11">
    <source>
        <dbReference type="PROSITE" id="PS50994"/>
    </source>
</evidence>
<keyword evidence="5 8" id="KW-0862">Zinc</keyword>
<dbReference type="PROSITE" id="PS50294">
    <property type="entry name" value="WD_REPEATS_REGION"/>
    <property type="match status" value="2"/>
</dbReference>
<dbReference type="Pfam" id="PF07727">
    <property type="entry name" value="RVT_2"/>
    <property type="match status" value="1"/>
</dbReference>